<proteinExistence type="predicted"/>
<dbReference type="Proteomes" id="UP000299102">
    <property type="component" value="Unassembled WGS sequence"/>
</dbReference>
<keyword evidence="3" id="KW-1185">Reference proteome</keyword>
<sequence>MFIALAPALPISTRLHPPRRPPPSHGPRTRSVMASERTELRASSERGRTGRSLIQSGGDRGWGGTRYCDYSVQRNETIFEGFISKIYKITTLKIRTPAVDVIVLTSLRLGSRHQTRLMIIRRPSGMSKEPTAKAEQSHVHVHIAHLYLSSLKSARDARRKTIKRKLVLYNKVSCMIIIRSRWALRRIFLVQQTLHFSHDVQLAGWRLALTLRTTQSYNNNNNMNPAGFWEHLAGSDEEKNSTSLATRFRTRVGPILTPSELAGVCATRAGHIDGGASQLLPDGQLIFSPPLNPSVTGDGRAIVSPLGERPAHFLRLRGGVAPDAGLY</sequence>
<dbReference type="AlphaFoldDB" id="A0A4C1VR49"/>
<evidence type="ECO:0000256" key="1">
    <source>
        <dbReference type="SAM" id="MobiDB-lite"/>
    </source>
</evidence>
<dbReference type="EMBL" id="BGZK01000388">
    <property type="protein sequence ID" value="GBP40837.1"/>
    <property type="molecule type" value="Genomic_DNA"/>
</dbReference>
<reference evidence="2 3" key="1">
    <citation type="journal article" date="2019" name="Commun. Biol.">
        <title>The bagworm genome reveals a unique fibroin gene that provides high tensile strength.</title>
        <authorList>
            <person name="Kono N."/>
            <person name="Nakamura H."/>
            <person name="Ohtoshi R."/>
            <person name="Tomita M."/>
            <person name="Numata K."/>
            <person name="Arakawa K."/>
        </authorList>
    </citation>
    <scope>NUCLEOTIDE SEQUENCE [LARGE SCALE GENOMIC DNA]</scope>
</reference>
<name>A0A4C1VR49_EUMVA</name>
<organism evidence="2 3">
    <name type="scientific">Eumeta variegata</name>
    <name type="common">Bagworm moth</name>
    <name type="synonym">Eumeta japonica</name>
    <dbReference type="NCBI Taxonomy" id="151549"/>
    <lineage>
        <taxon>Eukaryota</taxon>
        <taxon>Metazoa</taxon>
        <taxon>Ecdysozoa</taxon>
        <taxon>Arthropoda</taxon>
        <taxon>Hexapoda</taxon>
        <taxon>Insecta</taxon>
        <taxon>Pterygota</taxon>
        <taxon>Neoptera</taxon>
        <taxon>Endopterygota</taxon>
        <taxon>Lepidoptera</taxon>
        <taxon>Glossata</taxon>
        <taxon>Ditrysia</taxon>
        <taxon>Tineoidea</taxon>
        <taxon>Psychidae</taxon>
        <taxon>Oiketicinae</taxon>
        <taxon>Eumeta</taxon>
    </lineage>
</organism>
<feature type="compositionally biased region" description="Basic and acidic residues" evidence="1">
    <location>
        <begin position="36"/>
        <end position="48"/>
    </location>
</feature>
<protein>
    <submittedName>
        <fullName evidence="2">Uncharacterized protein</fullName>
    </submittedName>
</protein>
<feature type="region of interest" description="Disordered" evidence="1">
    <location>
        <begin position="12"/>
        <end position="57"/>
    </location>
</feature>
<evidence type="ECO:0000313" key="2">
    <source>
        <dbReference type="EMBL" id="GBP40837.1"/>
    </source>
</evidence>
<evidence type="ECO:0000313" key="3">
    <source>
        <dbReference type="Proteomes" id="UP000299102"/>
    </source>
</evidence>
<comment type="caution">
    <text evidence="2">The sequence shown here is derived from an EMBL/GenBank/DDBJ whole genome shotgun (WGS) entry which is preliminary data.</text>
</comment>
<gene>
    <name evidence="2" type="ORF">EVAR_87100_1</name>
</gene>
<accession>A0A4C1VR49</accession>